<proteinExistence type="predicted"/>
<dbReference type="OrthoDB" id="32321at2759"/>
<evidence type="ECO:0000313" key="1">
    <source>
        <dbReference type="EMBL" id="EMD42818.1"/>
    </source>
</evidence>
<dbReference type="EMBL" id="KB445434">
    <property type="protein sequence ID" value="EMD42818.1"/>
    <property type="molecule type" value="Genomic_DNA"/>
</dbReference>
<reference evidence="1 2" key="1">
    <citation type="submission" date="2013-02" db="EMBL/GenBank/DDBJ databases">
        <authorList>
            <person name="Hannick L."/>
            <person name="Zafar N."/>
            <person name="Lorenzi H."/>
            <person name="Ali I.A."/>
            <person name="Petri W.P."/>
            <person name="Caler E."/>
        </authorList>
    </citation>
    <scope>NUCLEOTIDE SEQUENCE [LARGE SCALE GENOMIC DNA]</scope>
    <source>
        <strain evidence="1 2">KU27</strain>
    </source>
</reference>
<dbReference type="AlphaFoldDB" id="M2R112"/>
<dbReference type="Proteomes" id="UP000011755">
    <property type="component" value="Unassembled WGS sequence"/>
</dbReference>
<organism evidence="1 2">
    <name type="scientific">Entamoeba histolytica KU27</name>
    <dbReference type="NCBI Taxonomy" id="885311"/>
    <lineage>
        <taxon>Eukaryota</taxon>
        <taxon>Amoebozoa</taxon>
        <taxon>Evosea</taxon>
        <taxon>Archamoebae</taxon>
        <taxon>Mastigamoebida</taxon>
        <taxon>Entamoebidae</taxon>
        <taxon>Entamoeba</taxon>
    </lineage>
</organism>
<protein>
    <submittedName>
        <fullName evidence="1">Uncharacterized protein</fullName>
    </submittedName>
</protein>
<evidence type="ECO:0000313" key="2">
    <source>
        <dbReference type="Proteomes" id="UP000011755"/>
    </source>
</evidence>
<name>M2R112_ENTHI</name>
<dbReference type="VEuPathDB" id="AmoebaDB:EHI5A_239490"/>
<sequence>MKERKTMSLKYLINYDDLPSVAFKSKEIKVNLTDKSISNIDLPNTYTLIANVIVNKIKHNTNVHPRNKVDIRKRTSKEVFFNEIAPFQLKNGGFYTQRIKEIL</sequence>
<gene>
    <name evidence="1" type="ORF">EHI5A_239490</name>
</gene>
<accession>M2R112</accession>